<dbReference type="FunFam" id="1.10.630.10:FF:000018">
    <property type="entry name" value="Cytochrome P450 monooxygenase"/>
    <property type="match status" value="1"/>
</dbReference>
<dbReference type="PROSITE" id="PS00086">
    <property type="entry name" value="CYTOCHROME_P450"/>
    <property type="match status" value="1"/>
</dbReference>
<evidence type="ECO:0000256" key="5">
    <source>
        <dbReference type="ARBA" id="ARBA00023004"/>
    </source>
</evidence>
<dbReference type="GO" id="GO:0016705">
    <property type="term" value="F:oxidoreductase activity, acting on paired donors, with incorporation or reduction of molecular oxygen"/>
    <property type="evidence" value="ECO:0007669"/>
    <property type="project" value="InterPro"/>
</dbReference>
<protein>
    <submittedName>
        <fullName evidence="8">Cytochrome P450</fullName>
    </submittedName>
</protein>
<dbReference type="InterPro" id="IPR001128">
    <property type="entry name" value="Cyt_P450"/>
</dbReference>
<dbReference type="Proteomes" id="UP000199361">
    <property type="component" value="Unassembled WGS sequence"/>
</dbReference>
<accession>A0A1I0L6A9</accession>
<evidence type="ECO:0000256" key="3">
    <source>
        <dbReference type="ARBA" id="ARBA00022723"/>
    </source>
</evidence>
<dbReference type="OrthoDB" id="4133219at2"/>
<evidence type="ECO:0000256" key="6">
    <source>
        <dbReference type="ARBA" id="ARBA00023033"/>
    </source>
</evidence>
<evidence type="ECO:0000313" key="8">
    <source>
        <dbReference type="EMBL" id="SEU34566.1"/>
    </source>
</evidence>
<dbReference type="EMBL" id="FOHX01000012">
    <property type="protein sequence ID" value="SEU34566.1"/>
    <property type="molecule type" value="Genomic_DNA"/>
</dbReference>
<evidence type="ECO:0000256" key="1">
    <source>
        <dbReference type="ARBA" id="ARBA00010617"/>
    </source>
</evidence>
<name>A0A1I0L6A9_9ACTN</name>
<keyword evidence="5 7" id="KW-0408">Iron</keyword>
<dbReference type="InterPro" id="IPR017972">
    <property type="entry name" value="Cyt_P450_CS"/>
</dbReference>
<dbReference type="SUPFAM" id="SSF48264">
    <property type="entry name" value="Cytochrome P450"/>
    <property type="match status" value="1"/>
</dbReference>
<evidence type="ECO:0000256" key="7">
    <source>
        <dbReference type="RuleBase" id="RU000461"/>
    </source>
</evidence>
<dbReference type="GO" id="GO:0005506">
    <property type="term" value="F:iron ion binding"/>
    <property type="evidence" value="ECO:0007669"/>
    <property type="project" value="InterPro"/>
</dbReference>
<keyword evidence="2 7" id="KW-0349">Heme</keyword>
<evidence type="ECO:0000313" key="9">
    <source>
        <dbReference type="Proteomes" id="UP000199361"/>
    </source>
</evidence>
<dbReference type="InterPro" id="IPR036396">
    <property type="entry name" value="Cyt_P450_sf"/>
</dbReference>
<proteinExistence type="inferred from homology"/>
<dbReference type="GO" id="GO:0004497">
    <property type="term" value="F:monooxygenase activity"/>
    <property type="evidence" value="ECO:0007669"/>
    <property type="project" value="UniProtKB-KW"/>
</dbReference>
<keyword evidence="6 7" id="KW-0503">Monooxygenase</keyword>
<dbReference type="GO" id="GO:0020037">
    <property type="term" value="F:heme binding"/>
    <property type="evidence" value="ECO:0007669"/>
    <property type="project" value="InterPro"/>
</dbReference>
<dbReference type="Pfam" id="PF00067">
    <property type="entry name" value="p450"/>
    <property type="match status" value="1"/>
</dbReference>
<organism evidence="8 9">
    <name type="scientific">Nonomuraea wenchangensis</name>
    <dbReference type="NCBI Taxonomy" id="568860"/>
    <lineage>
        <taxon>Bacteria</taxon>
        <taxon>Bacillati</taxon>
        <taxon>Actinomycetota</taxon>
        <taxon>Actinomycetes</taxon>
        <taxon>Streptosporangiales</taxon>
        <taxon>Streptosporangiaceae</taxon>
        <taxon>Nonomuraea</taxon>
    </lineage>
</organism>
<dbReference type="Gene3D" id="1.10.630.10">
    <property type="entry name" value="Cytochrome P450"/>
    <property type="match status" value="1"/>
</dbReference>
<evidence type="ECO:0000256" key="4">
    <source>
        <dbReference type="ARBA" id="ARBA00023002"/>
    </source>
</evidence>
<sequence length="374" mass="41444">MTSARQSTPPDGATPLLVTGFDAARRMLSERRTSKILDAEARGLSPELGDAMLRMILFLDPPDHTRLRRLVSAAFSAARIEALRPRIERVAADLLDAMDRLETLDLIEAYAWPLPMQVICDLLGVPTDSREEFRTWTAIVAGGAAREHEQPTQLTRLLGVIRGMIADQRAHPGDGLLSDLIAVREEEDRFSDGELTSMVFALLVGGHETTAGLIGNGMFRLLEDRERWNRLRAEPGLLPTAIEEFIRFDSPLATTTYRAAAETFEFAGQTVAVGTPIDISLAQANRDQRRFPQADRLQLDRVENPHLGFGHGIHYCLGAPLARMEAQVAFGALMNRYPDLDLAVPAGELTWRSDFMHALSSLPVRPRGARPHQE</sequence>
<dbReference type="STRING" id="568860.SAMN05421811_11278"/>
<keyword evidence="9" id="KW-1185">Reference proteome</keyword>
<keyword evidence="4 7" id="KW-0560">Oxidoreductase</keyword>
<comment type="similarity">
    <text evidence="1 7">Belongs to the cytochrome P450 family.</text>
</comment>
<reference evidence="8 9" key="1">
    <citation type="submission" date="2016-10" db="EMBL/GenBank/DDBJ databases">
        <authorList>
            <person name="de Groot N.N."/>
        </authorList>
    </citation>
    <scope>NUCLEOTIDE SEQUENCE [LARGE SCALE GENOMIC DNA]</scope>
    <source>
        <strain evidence="8 9">CGMCC 4.5598</strain>
    </source>
</reference>
<gene>
    <name evidence="8" type="ORF">SAMN05421811_11278</name>
</gene>
<dbReference type="PANTHER" id="PTHR46696">
    <property type="entry name" value="P450, PUTATIVE (EUROFUNG)-RELATED"/>
    <property type="match status" value="1"/>
</dbReference>
<dbReference type="PANTHER" id="PTHR46696:SF1">
    <property type="entry name" value="CYTOCHROME P450 YJIB-RELATED"/>
    <property type="match status" value="1"/>
</dbReference>
<dbReference type="InterPro" id="IPR002397">
    <property type="entry name" value="Cyt_P450_B"/>
</dbReference>
<dbReference type="AlphaFoldDB" id="A0A1I0L6A9"/>
<keyword evidence="3 7" id="KW-0479">Metal-binding</keyword>
<dbReference type="PRINTS" id="PR00359">
    <property type="entry name" value="BP450"/>
</dbReference>
<evidence type="ECO:0000256" key="2">
    <source>
        <dbReference type="ARBA" id="ARBA00022617"/>
    </source>
</evidence>
<dbReference type="CDD" id="cd11029">
    <property type="entry name" value="CYP107-like"/>
    <property type="match status" value="1"/>
</dbReference>
<dbReference type="RefSeq" id="WP_091088611.1">
    <property type="nucleotide sequence ID" value="NZ_FOHX01000012.1"/>
</dbReference>